<keyword evidence="1" id="KW-0805">Transcription regulation</keyword>
<dbReference type="Gene3D" id="1.10.10.60">
    <property type="entry name" value="Homeodomain-like"/>
    <property type="match status" value="1"/>
</dbReference>
<gene>
    <name evidence="5" type="ORF">FDK13_18585</name>
</gene>
<evidence type="ECO:0000259" key="4">
    <source>
        <dbReference type="PROSITE" id="PS01124"/>
    </source>
</evidence>
<evidence type="ECO:0000256" key="2">
    <source>
        <dbReference type="ARBA" id="ARBA00023125"/>
    </source>
</evidence>
<keyword evidence="2" id="KW-0238">DNA-binding</keyword>
<sequence length="286" mass="32770">MPQNPVIPLHSLSDRTNLGLDIHRIDANKSSEVAGYGAHRDDHYIFIFQQSGSSKMMVDFQEVSFEGCVIFCILPGQVHHSKTAFDAVGWFIATDLASLDDTYRAIFEDYMAHPEPVPLSIKTAGILDKSIELLYEMLQNQEDLPFQQLALRSMIQVCAGTFASIFQQHKQQHWQGNSRPVIISNILKKMVLKNFKTLKSPAEYAEALNITPSYLNEVVKNITGFSVSYWIQREIMMEAKRLLYYTDLNIKEIAFKIGYSDPTYFSRLFQKVTGSYPAAFRKEYRK</sequence>
<dbReference type="PRINTS" id="PR00032">
    <property type="entry name" value="HTHARAC"/>
</dbReference>
<dbReference type="InterPro" id="IPR018060">
    <property type="entry name" value="HTH_AraC"/>
</dbReference>
<dbReference type="PANTHER" id="PTHR43280:SF2">
    <property type="entry name" value="HTH-TYPE TRANSCRIPTIONAL REGULATOR EXSA"/>
    <property type="match status" value="1"/>
</dbReference>
<dbReference type="InterPro" id="IPR020449">
    <property type="entry name" value="Tscrpt_reg_AraC-type_HTH"/>
</dbReference>
<dbReference type="OrthoDB" id="9793451at2"/>
<evidence type="ECO:0000313" key="5">
    <source>
        <dbReference type="EMBL" id="TKT90967.1"/>
    </source>
</evidence>
<dbReference type="SUPFAM" id="SSF51215">
    <property type="entry name" value="Regulatory protein AraC"/>
    <property type="match status" value="1"/>
</dbReference>
<comment type="caution">
    <text evidence="5">The sequence shown here is derived from an EMBL/GenBank/DDBJ whole genome shotgun (WGS) entry which is preliminary data.</text>
</comment>
<dbReference type="Pfam" id="PF12833">
    <property type="entry name" value="HTH_18"/>
    <property type="match status" value="1"/>
</dbReference>
<dbReference type="InterPro" id="IPR037923">
    <property type="entry name" value="HTH-like"/>
</dbReference>
<reference evidence="5 6" key="1">
    <citation type="submission" date="2019-05" db="EMBL/GenBank/DDBJ databases">
        <title>Dyadobacter AR-3-8 sp. nov., isolated from arctic soil.</title>
        <authorList>
            <person name="Chaudhary D.K."/>
        </authorList>
    </citation>
    <scope>NUCLEOTIDE SEQUENCE [LARGE SCALE GENOMIC DNA]</scope>
    <source>
        <strain evidence="5 6">AR-3-8</strain>
    </source>
</reference>
<dbReference type="AlphaFoldDB" id="A0A4U6D442"/>
<dbReference type="InterPro" id="IPR009057">
    <property type="entry name" value="Homeodomain-like_sf"/>
</dbReference>
<dbReference type="PROSITE" id="PS01124">
    <property type="entry name" value="HTH_ARAC_FAMILY_2"/>
    <property type="match status" value="1"/>
</dbReference>
<evidence type="ECO:0000256" key="3">
    <source>
        <dbReference type="ARBA" id="ARBA00023163"/>
    </source>
</evidence>
<keyword evidence="3" id="KW-0804">Transcription</keyword>
<dbReference type="SUPFAM" id="SSF46689">
    <property type="entry name" value="Homeodomain-like"/>
    <property type="match status" value="1"/>
</dbReference>
<evidence type="ECO:0000256" key="1">
    <source>
        <dbReference type="ARBA" id="ARBA00023015"/>
    </source>
</evidence>
<accession>A0A4U6D442</accession>
<dbReference type="SMART" id="SM00342">
    <property type="entry name" value="HTH_ARAC"/>
    <property type="match status" value="1"/>
</dbReference>
<evidence type="ECO:0000313" key="6">
    <source>
        <dbReference type="Proteomes" id="UP000304900"/>
    </source>
</evidence>
<dbReference type="PANTHER" id="PTHR43280">
    <property type="entry name" value="ARAC-FAMILY TRANSCRIPTIONAL REGULATOR"/>
    <property type="match status" value="1"/>
</dbReference>
<dbReference type="Proteomes" id="UP000304900">
    <property type="component" value="Unassembled WGS sequence"/>
</dbReference>
<dbReference type="RefSeq" id="WP_137341510.1">
    <property type="nucleotide sequence ID" value="NZ_BSQH01000020.1"/>
</dbReference>
<keyword evidence="6" id="KW-1185">Reference proteome</keyword>
<protein>
    <submittedName>
        <fullName evidence="5">Helix-turn-helix domain-containing protein</fullName>
    </submittedName>
</protein>
<dbReference type="GO" id="GO:0003700">
    <property type="term" value="F:DNA-binding transcription factor activity"/>
    <property type="evidence" value="ECO:0007669"/>
    <property type="project" value="InterPro"/>
</dbReference>
<name>A0A4U6D442_9BACT</name>
<feature type="domain" description="HTH araC/xylS-type" evidence="4">
    <location>
        <begin position="185"/>
        <end position="283"/>
    </location>
</feature>
<dbReference type="GO" id="GO:0043565">
    <property type="term" value="F:sequence-specific DNA binding"/>
    <property type="evidence" value="ECO:0007669"/>
    <property type="project" value="InterPro"/>
</dbReference>
<proteinExistence type="predicted"/>
<organism evidence="5 6">
    <name type="scientific">Dyadobacter frigoris</name>
    <dbReference type="NCBI Taxonomy" id="2576211"/>
    <lineage>
        <taxon>Bacteria</taxon>
        <taxon>Pseudomonadati</taxon>
        <taxon>Bacteroidota</taxon>
        <taxon>Cytophagia</taxon>
        <taxon>Cytophagales</taxon>
        <taxon>Spirosomataceae</taxon>
        <taxon>Dyadobacter</taxon>
    </lineage>
</organism>
<dbReference type="EMBL" id="SZVO01000008">
    <property type="protein sequence ID" value="TKT90967.1"/>
    <property type="molecule type" value="Genomic_DNA"/>
</dbReference>